<accession>A0A3L8PUC1</accession>
<dbReference type="GO" id="GO:0016491">
    <property type="term" value="F:oxidoreductase activity"/>
    <property type="evidence" value="ECO:0007669"/>
    <property type="project" value="UniProtKB-KW"/>
</dbReference>
<dbReference type="RefSeq" id="WP_121839765.1">
    <property type="nucleotide sequence ID" value="NZ_ML014799.1"/>
</dbReference>
<proteinExistence type="inferred from homology"/>
<comment type="similarity">
    <text evidence="1">Belongs to the short-chain dehydrogenases/reductases (SDR) family.</text>
</comment>
<dbReference type="InterPro" id="IPR002347">
    <property type="entry name" value="SDR_fam"/>
</dbReference>
<protein>
    <submittedName>
        <fullName evidence="3">SDR family oxidoreductase</fullName>
    </submittedName>
</protein>
<dbReference type="Proteomes" id="UP000281474">
    <property type="component" value="Unassembled WGS sequence"/>
</dbReference>
<keyword evidence="4" id="KW-1185">Reference proteome</keyword>
<name>A0A3L8PUC1_9GAMM</name>
<keyword evidence="2" id="KW-0560">Oxidoreductase</keyword>
<gene>
    <name evidence="3" type="ORF">D5018_14735</name>
</gene>
<dbReference type="EMBL" id="QZEI01000050">
    <property type="protein sequence ID" value="RLV58920.1"/>
    <property type="molecule type" value="Genomic_DNA"/>
</dbReference>
<dbReference type="SUPFAM" id="SSF51735">
    <property type="entry name" value="NAD(P)-binding Rossmann-fold domains"/>
    <property type="match status" value="1"/>
</dbReference>
<dbReference type="AlphaFoldDB" id="A0A3L8PUC1"/>
<dbReference type="PANTHER" id="PTHR24321">
    <property type="entry name" value="DEHYDROGENASES, SHORT CHAIN"/>
    <property type="match status" value="1"/>
</dbReference>
<dbReference type="PANTHER" id="PTHR24321:SF8">
    <property type="entry name" value="ESTRADIOL 17-BETA-DEHYDROGENASE 8-RELATED"/>
    <property type="match status" value="1"/>
</dbReference>
<dbReference type="PRINTS" id="PR00081">
    <property type="entry name" value="GDHRDH"/>
</dbReference>
<dbReference type="Gene3D" id="3.40.50.720">
    <property type="entry name" value="NAD(P)-binding Rossmann-like Domain"/>
    <property type="match status" value="1"/>
</dbReference>
<evidence type="ECO:0000256" key="1">
    <source>
        <dbReference type="ARBA" id="ARBA00006484"/>
    </source>
</evidence>
<dbReference type="FunFam" id="3.40.50.720:FF:000084">
    <property type="entry name" value="Short-chain dehydrogenase reductase"/>
    <property type="match status" value="1"/>
</dbReference>
<evidence type="ECO:0000256" key="2">
    <source>
        <dbReference type="ARBA" id="ARBA00023002"/>
    </source>
</evidence>
<evidence type="ECO:0000313" key="4">
    <source>
        <dbReference type="Proteomes" id="UP000281474"/>
    </source>
</evidence>
<sequence length="254" mass="27907">MVTTTQYHCLNNKTVFITGGASGIGAAVIRTFLQQGAKIAFVDINLKASVDLLEAFSDKKQNIWFRQLDITHSEGLKQAITDAYHHFNGLDVLINCAADDTRFNTSDIAMSDWHDSIDINLTPAFAAAQSAYQLMQKHQSGSIINFGSINALIGMENMAPYITAKAGLMGMTKALAKDFGKDNIRVNAILPGWVATQKQLDSWLTDEQEQKWMKHLAIKKRIQPEDVANLALFLASNQSTLITGQCISVDAGRT</sequence>
<dbReference type="InterPro" id="IPR036291">
    <property type="entry name" value="NAD(P)-bd_dom_sf"/>
</dbReference>
<comment type="caution">
    <text evidence="3">The sequence shown here is derived from an EMBL/GenBank/DDBJ whole genome shotgun (WGS) entry which is preliminary data.</text>
</comment>
<organism evidence="3 4">
    <name type="scientific">Parashewanella curva</name>
    <dbReference type="NCBI Taxonomy" id="2338552"/>
    <lineage>
        <taxon>Bacteria</taxon>
        <taxon>Pseudomonadati</taxon>
        <taxon>Pseudomonadota</taxon>
        <taxon>Gammaproteobacteria</taxon>
        <taxon>Alteromonadales</taxon>
        <taxon>Shewanellaceae</taxon>
        <taxon>Parashewanella</taxon>
    </lineage>
</organism>
<dbReference type="PRINTS" id="PR00080">
    <property type="entry name" value="SDRFAMILY"/>
</dbReference>
<evidence type="ECO:0000313" key="3">
    <source>
        <dbReference type="EMBL" id="RLV58920.1"/>
    </source>
</evidence>
<dbReference type="Pfam" id="PF13561">
    <property type="entry name" value="adh_short_C2"/>
    <property type="match status" value="1"/>
</dbReference>
<dbReference type="OrthoDB" id="9789398at2"/>
<dbReference type="CDD" id="cd05233">
    <property type="entry name" value="SDR_c"/>
    <property type="match status" value="1"/>
</dbReference>
<reference evidence="3 4" key="1">
    <citation type="submission" date="2018-09" db="EMBL/GenBank/DDBJ databases">
        <title>Phylogeny of the Shewanellaceae, and recommendation for two new genera, Pseudoshewanella and Parashewanella.</title>
        <authorList>
            <person name="Wang G."/>
        </authorList>
    </citation>
    <scope>NUCLEOTIDE SEQUENCE [LARGE SCALE GENOMIC DNA]</scope>
    <source>
        <strain evidence="3 4">C51</strain>
    </source>
</reference>